<dbReference type="EMBL" id="JAUJYO010000004">
    <property type="protein sequence ID" value="KAK1318355.1"/>
    <property type="molecule type" value="Genomic_DNA"/>
</dbReference>
<dbReference type="Gene3D" id="3.40.50.720">
    <property type="entry name" value="NAD(P)-binding Rossmann-like Domain"/>
    <property type="match status" value="1"/>
</dbReference>
<dbReference type="AlphaFoldDB" id="A0AAV9EY38"/>
<dbReference type="InterPro" id="IPR036291">
    <property type="entry name" value="NAD(P)-bd_dom_sf"/>
</dbReference>
<keyword evidence="4" id="KW-0443">Lipid metabolism</keyword>
<dbReference type="GO" id="GO:0006629">
    <property type="term" value="P:lipid metabolic process"/>
    <property type="evidence" value="ECO:0007669"/>
    <property type="project" value="UniProtKB-KW"/>
</dbReference>
<keyword evidence="6" id="KW-1185">Reference proteome</keyword>
<sequence>MADLAGKVALITGGASGIGKATTTEFIRNGAKVVITDVQTDLGKATTSALGPAATFVTCDVTKESDVSSAVSHAASGGSTNTGGIANLDMAEFDRVMATNARSMVLSIKHAARVMVPRRSGSIVCTASVTGVLAGMAPLAYSVSKCAVLGIVRSACAELATHGVRVNCVSPFVIPTRLVMEGLAEIYRDVDEERLAGMARGIGELAGAECETVDIAKAVAYLASDDAKYVSGHNLVVDGGFTVFKRVNLPSLEEVV</sequence>
<dbReference type="PANTHER" id="PTHR43180:SF28">
    <property type="entry name" value="NAD(P)-BINDING ROSSMANN-FOLD SUPERFAMILY PROTEIN"/>
    <property type="match status" value="1"/>
</dbReference>
<dbReference type="SUPFAM" id="SSF51735">
    <property type="entry name" value="NAD(P)-binding Rossmann-fold domains"/>
    <property type="match status" value="1"/>
</dbReference>
<reference evidence="5" key="1">
    <citation type="journal article" date="2023" name="Nat. Commun.">
        <title>Diploid and tetraploid genomes of Acorus and the evolution of monocots.</title>
        <authorList>
            <person name="Ma L."/>
            <person name="Liu K.W."/>
            <person name="Li Z."/>
            <person name="Hsiao Y.Y."/>
            <person name="Qi Y."/>
            <person name="Fu T."/>
            <person name="Tang G.D."/>
            <person name="Zhang D."/>
            <person name="Sun W.H."/>
            <person name="Liu D.K."/>
            <person name="Li Y."/>
            <person name="Chen G.Z."/>
            <person name="Liu X.D."/>
            <person name="Liao X.Y."/>
            <person name="Jiang Y.T."/>
            <person name="Yu X."/>
            <person name="Hao Y."/>
            <person name="Huang J."/>
            <person name="Zhao X.W."/>
            <person name="Ke S."/>
            <person name="Chen Y.Y."/>
            <person name="Wu W.L."/>
            <person name="Hsu J.L."/>
            <person name="Lin Y.F."/>
            <person name="Huang M.D."/>
            <person name="Li C.Y."/>
            <person name="Huang L."/>
            <person name="Wang Z.W."/>
            <person name="Zhao X."/>
            <person name="Zhong W.Y."/>
            <person name="Peng D.H."/>
            <person name="Ahmad S."/>
            <person name="Lan S."/>
            <person name="Zhang J.S."/>
            <person name="Tsai W.C."/>
            <person name="Van de Peer Y."/>
            <person name="Liu Z.J."/>
        </authorList>
    </citation>
    <scope>NUCLEOTIDE SEQUENCE</scope>
    <source>
        <strain evidence="5">CP</strain>
    </source>
</reference>
<keyword evidence="2" id="KW-0560">Oxidoreductase</keyword>
<evidence type="ECO:0000313" key="6">
    <source>
        <dbReference type="Proteomes" id="UP001180020"/>
    </source>
</evidence>
<dbReference type="PRINTS" id="PR00081">
    <property type="entry name" value="GDHRDH"/>
</dbReference>
<gene>
    <name evidence="5" type="primary">TS2</name>
    <name evidence="5" type="ORF">QJS10_CPB04g00765</name>
</gene>
<evidence type="ECO:0000256" key="1">
    <source>
        <dbReference type="ARBA" id="ARBA00006484"/>
    </source>
</evidence>
<evidence type="ECO:0000256" key="4">
    <source>
        <dbReference type="ARBA" id="ARBA00023098"/>
    </source>
</evidence>
<dbReference type="InterPro" id="IPR002347">
    <property type="entry name" value="SDR_fam"/>
</dbReference>
<reference evidence="5" key="2">
    <citation type="submission" date="2023-06" db="EMBL/GenBank/DDBJ databases">
        <authorList>
            <person name="Ma L."/>
            <person name="Liu K.-W."/>
            <person name="Li Z."/>
            <person name="Hsiao Y.-Y."/>
            <person name="Qi Y."/>
            <person name="Fu T."/>
            <person name="Tang G."/>
            <person name="Zhang D."/>
            <person name="Sun W.-H."/>
            <person name="Liu D.-K."/>
            <person name="Li Y."/>
            <person name="Chen G.-Z."/>
            <person name="Liu X.-D."/>
            <person name="Liao X.-Y."/>
            <person name="Jiang Y.-T."/>
            <person name="Yu X."/>
            <person name="Hao Y."/>
            <person name="Huang J."/>
            <person name="Zhao X.-W."/>
            <person name="Ke S."/>
            <person name="Chen Y.-Y."/>
            <person name="Wu W.-L."/>
            <person name="Hsu J.-L."/>
            <person name="Lin Y.-F."/>
            <person name="Huang M.-D."/>
            <person name="Li C.-Y."/>
            <person name="Huang L."/>
            <person name="Wang Z.-W."/>
            <person name="Zhao X."/>
            <person name="Zhong W.-Y."/>
            <person name="Peng D.-H."/>
            <person name="Ahmad S."/>
            <person name="Lan S."/>
            <person name="Zhang J.-S."/>
            <person name="Tsai W.-C."/>
            <person name="Van De Peer Y."/>
            <person name="Liu Z.-J."/>
        </authorList>
    </citation>
    <scope>NUCLEOTIDE SEQUENCE</scope>
    <source>
        <strain evidence="5">CP</strain>
        <tissue evidence="5">Leaves</tissue>
    </source>
</reference>
<comment type="caution">
    <text evidence="5">The sequence shown here is derived from an EMBL/GenBank/DDBJ whole genome shotgun (WGS) entry which is preliminary data.</text>
</comment>
<name>A0AAV9EY38_ACOCL</name>
<accession>A0AAV9EY38</accession>
<dbReference type="FunFam" id="3.40.50.720:FF:000084">
    <property type="entry name" value="Short-chain dehydrogenase reductase"/>
    <property type="match status" value="1"/>
</dbReference>
<dbReference type="GO" id="GO:0016491">
    <property type="term" value="F:oxidoreductase activity"/>
    <property type="evidence" value="ECO:0007669"/>
    <property type="project" value="UniProtKB-KW"/>
</dbReference>
<proteinExistence type="inferred from homology"/>
<organism evidence="5 6">
    <name type="scientific">Acorus calamus</name>
    <name type="common">Sweet flag</name>
    <dbReference type="NCBI Taxonomy" id="4465"/>
    <lineage>
        <taxon>Eukaryota</taxon>
        <taxon>Viridiplantae</taxon>
        <taxon>Streptophyta</taxon>
        <taxon>Embryophyta</taxon>
        <taxon>Tracheophyta</taxon>
        <taxon>Spermatophyta</taxon>
        <taxon>Magnoliopsida</taxon>
        <taxon>Liliopsida</taxon>
        <taxon>Acoraceae</taxon>
        <taxon>Acorus</taxon>
    </lineage>
</organism>
<protein>
    <submittedName>
        <fullName evidence="5">Sex determination protein tasselseed-2</fullName>
    </submittedName>
</protein>
<evidence type="ECO:0000256" key="2">
    <source>
        <dbReference type="ARBA" id="ARBA00023002"/>
    </source>
</evidence>
<evidence type="ECO:0000313" key="5">
    <source>
        <dbReference type="EMBL" id="KAK1318355.1"/>
    </source>
</evidence>
<evidence type="ECO:0000256" key="3">
    <source>
        <dbReference type="ARBA" id="ARBA00023027"/>
    </source>
</evidence>
<dbReference type="PANTHER" id="PTHR43180">
    <property type="entry name" value="3-OXOACYL-(ACYL-CARRIER-PROTEIN) REDUCTASE (AFU_ORTHOLOGUE AFUA_6G11210)"/>
    <property type="match status" value="1"/>
</dbReference>
<comment type="similarity">
    <text evidence="1">Belongs to the short-chain dehydrogenases/reductases (SDR) family.</text>
</comment>
<keyword evidence="3" id="KW-0520">NAD</keyword>
<dbReference type="Pfam" id="PF13561">
    <property type="entry name" value="adh_short_C2"/>
    <property type="match status" value="1"/>
</dbReference>
<dbReference type="Proteomes" id="UP001180020">
    <property type="component" value="Unassembled WGS sequence"/>
</dbReference>